<gene>
    <name evidence="1" type="ORF">BH720_031565</name>
</gene>
<name>A0ACD5GT59_9CYAN</name>
<evidence type="ECO:0000313" key="1">
    <source>
        <dbReference type="EMBL" id="XPM63711.1"/>
    </source>
</evidence>
<sequence>MGENLITLNSVHCYAPKKGVGRRNWVLCSPLSTLFPLGTPLLGVQATELGTLHSFPHAK</sequence>
<accession>A0ACD5GT59</accession>
<dbReference type="Proteomes" id="UP000095472">
    <property type="component" value="Chromosome"/>
</dbReference>
<proteinExistence type="predicted"/>
<dbReference type="EMBL" id="CP182909">
    <property type="protein sequence ID" value="XPM63711.1"/>
    <property type="molecule type" value="Genomic_DNA"/>
</dbReference>
<keyword evidence="2" id="KW-1185">Reference proteome</keyword>
<reference evidence="1 2" key="1">
    <citation type="journal article" date="2016" name="Genome Announc.">
        <title>Draft Genome Sequence of the Thermotolerant Cyanobacterium Desertifilum sp. IPPAS B-1220.</title>
        <authorList>
            <person name="Mironov K.S."/>
            <person name="Sinetova M.A."/>
            <person name="Bolatkhan K."/>
            <person name="Zayadan B.K."/>
            <person name="Ustinova V.V."/>
            <person name="Kupriyanova E.V."/>
            <person name="Skrypnik A.N."/>
            <person name="Gogoleva N.E."/>
            <person name="Gogolev Y.V."/>
            <person name="Los D.A."/>
        </authorList>
    </citation>
    <scope>NUCLEOTIDE SEQUENCE [LARGE SCALE GENOMIC DNA]</scope>
    <source>
        <strain evidence="1 2">IPPAS B-1220</strain>
    </source>
</reference>
<organism evidence="1 2">
    <name type="scientific">Desertifilum tharense IPPAS B-1220</name>
    <dbReference type="NCBI Taxonomy" id="1781255"/>
    <lineage>
        <taxon>Bacteria</taxon>
        <taxon>Bacillati</taxon>
        <taxon>Cyanobacteriota</taxon>
        <taxon>Cyanophyceae</taxon>
        <taxon>Desertifilales</taxon>
        <taxon>Desertifilaceae</taxon>
        <taxon>Desertifilum</taxon>
    </lineage>
</organism>
<protein>
    <submittedName>
        <fullName evidence="1">Uncharacterized protein</fullName>
    </submittedName>
</protein>
<evidence type="ECO:0000313" key="2">
    <source>
        <dbReference type="Proteomes" id="UP000095472"/>
    </source>
</evidence>